<dbReference type="Gene3D" id="2.60.120.200">
    <property type="match status" value="2"/>
</dbReference>
<keyword evidence="2" id="KW-0732">Signal</keyword>
<dbReference type="Pfam" id="PF01822">
    <property type="entry name" value="WSC"/>
    <property type="match status" value="1"/>
</dbReference>
<feature type="compositionally biased region" description="Pro residues" evidence="1">
    <location>
        <begin position="759"/>
        <end position="774"/>
    </location>
</feature>
<evidence type="ECO:0000256" key="2">
    <source>
        <dbReference type="SAM" id="SignalP"/>
    </source>
</evidence>
<dbReference type="PANTHER" id="PTHR10963:SF24">
    <property type="entry name" value="GLYCOSIDASE C21B10.07-RELATED"/>
    <property type="match status" value="1"/>
</dbReference>
<keyword evidence="5" id="KW-1185">Reference proteome</keyword>
<dbReference type="AlphaFoldDB" id="A0A1E1M372"/>
<feature type="region of interest" description="Disordered" evidence="1">
    <location>
        <begin position="755"/>
        <end position="785"/>
    </location>
</feature>
<dbReference type="Proteomes" id="UP000177625">
    <property type="component" value="Unassembled WGS sequence"/>
</dbReference>
<gene>
    <name evidence="4" type="ORF">RSE6_03610</name>
</gene>
<name>A0A1E1M372_RHYSE</name>
<sequence>MTVFPVSSPLHLCLLLLISRVQGIVRETYTLDTSYSGTTFFDDFDFFTDPDPTNGFVAYQSHASSLSKSLISTSNNVAHLGVDYTTALYPDGRDGGRESVRISSKKRFTQGLFLADIKHMPGNVCGAESVINNGNTCTISGANSLGTLQSNDCNQNHGFGCSISSSSSVSYGSSFNAALGGVHATQWTSDYIRIWFFPRASIPTDIASGEPDPGTWGTPDANFQGSCDIDREFRDHQIIFDTTFCGDWAGSAWNGDEVCSKKAGSCQEFVASNPEAFADAYWEINYVKVFTLTNAPPPPATIKALPSTKGFSVPVSLSTPKVSTAKVESTQLLATSSSSSTLLPSSLISAKSVPSSKVLSEPVSTSKPISLSTLTVQFESTQLSATSSSLSISPLSSPTSIKALSSSKLLAVPLETTTTTTQYPTTSKYPPTLPPSSPTSSFPPFPSSPHNITIFPPPKLPNWNYIGCLFSKPASFPTFNLTIQNANMTIPLCASACANSAYLGTLDISCFCGSELAEISTNTSSQCTIPCPGSLAQPCGGCESPAIKKKRFNHHYHEDPSFESEKRDSPNYFLTVYQNEAFADDPVESTSSRGIVMYPTPDSSQVHFAPKMSEVPTSTLIHSRSVVSSASLRPKGTLIGIGMGGGLNTSTSTSTLSSSSSSVRAKAVMNTYTTVVTTTYTDICHCAASTMKIYTITSTLTSTHCGYTATHSPYPSPFPSHSLEIPMTTITRICADCGRNGIVIMTIPYTPNLTTSPLSAPPPTTNPIPPPPPSSSKTQTQNSLIPEPEPQLKIATITVFPTPIPSPTPRTIPIASNVNGPGNTSVSGASLGAGGAGGGGAGNTTVPVSSRAENMVVVGAGLRWRRGVCVLLGLAGLVFWGL</sequence>
<dbReference type="InterPro" id="IPR002889">
    <property type="entry name" value="WSC_carb-bd"/>
</dbReference>
<dbReference type="SUPFAM" id="SSF49899">
    <property type="entry name" value="Concanavalin A-like lectins/glucanases"/>
    <property type="match status" value="1"/>
</dbReference>
<dbReference type="SMART" id="SM00321">
    <property type="entry name" value="WSC"/>
    <property type="match status" value="1"/>
</dbReference>
<dbReference type="PANTHER" id="PTHR10963">
    <property type="entry name" value="GLYCOSYL HYDROLASE-RELATED"/>
    <property type="match status" value="1"/>
</dbReference>
<dbReference type="InterPro" id="IPR013320">
    <property type="entry name" value="ConA-like_dom_sf"/>
</dbReference>
<dbReference type="Pfam" id="PF26113">
    <property type="entry name" value="GH16_XgeA"/>
    <property type="match status" value="2"/>
</dbReference>
<feature type="compositionally biased region" description="Low complexity" evidence="1">
    <location>
        <begin position="421"/>
        <end position="430"/>
    </location>
</feature>
<evidence type="ECO:0000313" key="5">
    <source>
        <dbReference type="Proteomes" id="UP000177625"/>
    </source>
</evidence>
<feature type="domain" description="WSC" evidence="3">
    <location>
        <begin position="462"/>
        <end position="551"/>
    </location>
</feature>
<evidence type="ECO:0000256" key="1">
    <source>
        <dbReference type="SAM" id="MobiDB-lite"/>
    </source>
</evidence>
<feature type="compositionally biased region" description="Pro residues" evidence="1">
    <location>
        <begin position="431"/>
        <end position="442"/>
    </location>
</feature>
<feature type="signal peptide" evidence="2">
    <location>
        <begin position="1"/>
        <end position="23"/>
    </location>
</feature>
<dbReference type="PROSITE" id="PS51212">
    <property type="entry name" value="WSC"/>
    <property type="match status" value="1"/>
</dbReference>
<feature type="chain" id="PRO_5009447936" description="WSC domain-containing protein" evidence="2">
    <location>
        <begin position="24"/>
        <end position="882"/>
    </location>
</feature>
<dbReference type="EMBL" id="FJVC01000138">
    <property type="protein sequence ID" value="CZT43551.1"/>
    <property type="molecule type" value="Genomic_DNA"/>
</dbReference>
<feature type="region of interest" description="Disordered" evidence="1">
    <location>
        <begin position="421"/>
        <end position="442"/>
    </location>
</feature>
<dbReference type="GO" id="GO:0009251">
    <property type="term" value="P:glucan catabolic process"/>
    <property type="evidence" value="ECO:0007669"/>
    <property type="project" value="TreeGrafter"/>
</dbReference>
<proteinExistence type="predicted"/>
<protein>
    <recommendedName>
        <fullName evidence="3">WSC domain-containing protein</fullName>
    </recommendedName>
</protein>
<reference evidence="5" key="1">
    <citation type="submission" date="2016-03" db="EMBL/GenBank/DDBJ databases">
        <authorList>
            <person name="Guldener U."/>
        </authorList>
    </citation>
    <scope>NUCLEOTIDE SEQUENCE [LARGE SCALE GENOMIC DNA]</scope>
</reference>
<accession>A0A1E1M372</accession>
<organism evidence="4 5">
    <name type="scientific">Rhynchosporium secalis</name>
    <name type="common">Barley scald fungus</name>
    <dbReference type="NCBI Taxonomy" id="38038"/>
    <lineage>
        <taxon>Eukaryota</taxon>
        <taxon>Fungi</taxon>
        <taxon>Dikarya</taxon>
        <taxon>Ascomycota</taxon>
        <taxon>Pezizomycotina</taxon>
        <taxon>Leotiomycetes</taxon>
        <taxon>Helotiales</taxon>
        <taxon>Ploettnerulaceae</taxon>
        <taxon>Rhynchosporium</taxon>
    </lineage>
</organism>
<evidence type="ECO:0000313" key="4">
    <source>
        <dbReference type="EMBL" id="CZT43551.1"/>
    </source>
</evidence>
<evidence type="ECO:0000259" key="3">
    <source>
        <dbReference type="PROSITE" id="PS51212"/>
    </source>
</evidence>
<dbReference type="InterPro" id="IPR050546">
    <property type="entry name" value="Glycosyl_Hydrlase_16"/>
</dbReference>